<evidence type="ECO:0008006" key="3">
    <source>
        <dbReference type="Google" id="ProtNLM"/>
    </source>
</evidence>
<protein>
    <recommendedName>
        <fullName evidence="3">Excreted virulence factor EspC, type VII ESX diderm</fullName>
    </recommendedName>
</protein>
<reference evidence="1 2" key="1">
    <citation type="submission" date="2020-07" db="EMBL/GenBank/DDBJ databases">
        <title>Sequencing the genomes of 1000 actinobacteria strains.</title>
        <authorList>
            <person name="Klenk H.-P."/>
        </authorList>
    </citation>
    <scope>NUCLEOTIDE SEQUENCE [LARGE SCALE GENOMIC DNA]</scope>
    <source>
        <strain evidence="1 2">DSM 18248</strain>
    </source>
</reference>
<evidence type="ECO:0000313" key="2">
    <source>
        <dbReference type="Proteomes" id="UP000537326"/>
    </source>
</evidence>
<dbReference type="Proteomes" id="UP000537326">
    <property type="component" value="Unassembled WGS sequence"/>
</dbReference>
<evidence type="ECO:0000313" key="1">
    <source>
        <dbReference type="EMBL" id="NYI11676.1"/>
    </source>
</evidence>
<proteinExistence type="predicted"/>
<name>A0A7Y9YG93_9ACTN</name>
<keyword evidence="2" id="KW-1185">Reference proteome</keyword>
<accession>A0A7Y9YG93</accession>
<dbReference type="AlphaFoldDB" id="A0A7Y9YG93"/>
<comment type="caution">
    <text evidence="1">The sequence shown here is derived from an EMBL/GenBank/DDBJ whole genome shotgun (WGS) entry which is preliminary data.</text>
</comment>
<gene>
    <name evidence="1" type="ORF">BKA05_003191</name>
</gene>
<organism evidence="1 2">
    <name type="scientific">Nocardioides marinus</name>
    <dbReference type="NCBI Taxonomy" id="374514"/>
    <lineage>
        <taxon>Bacteria</taxon>
        <taxon>Bacillati</taxon>
        <taxon>Actinomycetota</taxon>
        <taxon>Actinomycetes</taxon>
        <taxon>Propionibacteriales</taxon>
        <taxon>Nocardioidaceae</taxon>
        <taxon>Nocardioides</taxon>
    </lineage>
</organism>
<dbReference type="EMBL" id="JACBZI010000001">
    <property type="protein sequence ID" value="NYI11676.1"/>
    <property type="molecule type" value="Genomic_DNA"/>
</dbReference>
<sequence>MAIGPDGTPVDMGAIAQLLQELRIDNVVIGDIMAALADGVDRVDGFEPAQVPERRFGTLGNGAVLGHHTELARRAVREAILTMVHDLQHYSEGVDTFRKGFNVADQHAQEDLAHIAAEVGSVRSATDGGLDR</sequence>